<evidence type="ECO:0000313" key="3">
    <source>
        <dbReference type="Proteomes" id="UP000694390"/>
    </source>
</evidence>
<evidence type="ECO:0008006" key="4">
    <source>
        <dbReference type="Google" id="ProtNLM"/>
    </source>
</evidence>
<dbReference type="GO" id="GO:0005737">
    <property type="term" value="C:cytoplasm"/>
    <property type="evidence" value="ECO:0007669"/>
    <property type="project" value="TreeGrafter"/>
</dbReference>
<dbReference type="AlphaFoldDB" id="A0A8C4YTH7"/>
<dbReference type="Gene3D" id="1.25.40.20">
    <property type="entry name" value="Ankyrin repeat-containing domain"/>
    <property type="match status" value="1"/>
</dbReference>
<evidence type="ECO:0000256" key="1">
    <source>
        <dbReference type="PROSITE-ProRule" id="PRU00023"/>
    </source>
</evidence>
<reference evidence="2" key="2">
    <citation type="submission" date="2025-09" db="UniProtKB">
        <authorList>
            <consortium name="Ensembl"/>
        </authorList>
    </citation>
    <scope>IDENTIFICATION</scope>
</reference>
<dbReference type="PROSITE" id="PS50297">
    <property type="entry name" value="ANK_REP_REGION"/>
    <property type="match status" value="2"/>
</dbReference>
<keyword evidence="1" id="KW-0040">ANK repeat</keyword>
<dbReference type="Proteomes" id="UP000694390">
    <property type="component" value="Unassembled WGS sequence"/>
</dbReference>
<sequence length="133" mass="14246">MITPLASADSDEDMEVVLKLLKEGNVNIRASQGGRTALILGVSHDREDMVKALLSCKADINQQDDNGTSALMVACQHGNVEIVKLLLAHPGCNTTLMDKSGNSALSVALKSAHMEIAELLQAHIEQSRSLEIK</sequence>
<dbReference type="PROSITE" id="PS50088">
    <property type="entry name" value="ANK_REPEAT"/>
    <property type="match status" value="2"/>
</dbReference>
<dbReference type="Ensembl" id="ENSGEVT00005031052.1">
    <property type="protein sequence ID" value="ENSGEVP00005029566.1"/>
    <property type="gene ID" value="ENSGEVG00005020678.1"/>
</dbReference>
<accession>A0A8C4YTH7</accession>
<dbReference type="GeneTree" id="ENSGT00940000158468"/>
<dbReference type="InterPro" id="IPR036770">
    <property type="entry name" value="Ankyrin_rpt-contain_sf"/>
</dbReference>
<dbReference type="SUPFAM" id="SSF48403">
    <property type="entry name" value="Ankyrin repeat"/>
    <property type="match status" value="1"/>
</dbReference>
<proteinExistence type="predicted"/>
<dbReference type="InterPro" id="IPR047184">
    <property type="entry name" value="KANK1-4"/>
</dbReference>
<dbReference type="PANTHER" id="PTHR24168">
    <property type="entry name" value="KN MOTIF AND ANKYRIN REPEAT DOMAIN-CONTAINING"/>
    <property type="match status" value="1"/>
</dbReference>
<dbReference type="OrthoDB" id="5406014at2759"/>
<feature type="repeat" description="ANK" evidence="1">
    <location>
        <begin position="33"/>
        <end position="65"/>
    </location>
</feature>
<dbReference type="Pfam" id="PF12796">
    <property type="entry name" value="Ank_2"/>
    <property type="match status" value="1"/>
</dbReference>
<organism evidence="2 3">
    <name type="scientific">Gopherus evgoodei</name>
    <name type="common">Goodes thornscrub tortoise</name>
    <dbReference type="NCBI Taxonomy" id="1825980"/>
    <lineage>
        <taxon>Eukaryota</taxon>
        <taxon>Metazoa</taxon>
        <taxon>Chordata</taxon>
        <taxon>Craniata</taxon>
        <taxon>Vertebrata</taxon>
        <taxon>Euteleostomi</taxon>
        <taxon>Archelosauria</taxon>
        <taxon>Testudinata</taxon>
        <taxon>Testudines</taxon>
        <taxon>Cryptodira</taxon>
        <taxon>Durocryptodira</taxon>
        <taxon>Testudinoidea</taxon>
        <taxon>Testudinidae</taxon>
        <taxon>Gopherus</taxon>
    </lineage>
</organism>
<feature type="repeat" description="ANK" evidence="1">
    <location>
        <begin position="66"/>
        <end position="87"/>
    </location>
</feature>
<keyword evidence="3" id="KW-1185">Reference proteome</keyword>
<dbReference type="SMART" id="SM00248">
    <property type="entry name" value="ANK"/>
    <property type="match status" value="3"/>
</dbReference>
<evidence type="ECO:0000313" key="2">
    <source>
        <dbReference type="Ensembl" id="ENSGEVP00005029566.1"/>
    </source>
</evidence>
<dbReference type="InterPro" id="IPR002110">
    <property type="entry name" value="Ankyrin_rpt"/>
</dbReference>
<name>A0A8C4YTH7_9SAUR</name>
<dbReference type="GO" id="GO:0030837">
    <property type="term" value="P:negative regulation of actin filament polymerization"/>
    <property type="evidence" value="ECO:0007669"/>
    <property type="project" value="InterPro"/>
</dbReference>
<reference evidence="2" key="1">
    <citation type="submission" date="2025-08" db="UniProtKB">
        <authorList>
            <consortium name="Ensembl"/>
        </authorList>
    </citation>
    <scope>IDENTIFICATION</scope>
</reference>
<dbReference type="PANTHER" id="PTHR24168:SF24">
    <property type="entry name" value="KN MOTIF AND ANKYRIN REPEAT DOMAIN-CONTAINING PROTEIN 4"/>
    <property type="match status" value="1"/>
</dbReference>
<protein>
    <recommendedName>
        <fullName evidence="4">KN motif and ankyrin repeat domain-containing protein 4</fullName>
    </recommendedName>
</protein>
<dbReference type="GO" id="GO:0005856">
    <property type="term" value="C:cytoskeleton"/>
    <property type="evidence" value="ECO:0007669"/>
    <property type="project" value="TreeGrafter"/>
</dbReference>